<dbReference type="InterPro" id="IPR001251">
    <property type="entry name" value="CRAL-TRIO_dom"/>
</dbReference>
<dbReference type="Pfam" id="PF00650">
    <property type="entry name" value="CRAL_TRIO"/>
    <property type="match status" value="1"/>
</dbReference>
<dbReference type="GeneTree" id="ENSGT00940000155386"/>
<dbReference type="SUPFAM" id="SSF101576">
    <property type="entry name" value="Supernatant protein factor (SPF), C-terminal domain"/>
    <property type="match status" value="1"/>
</dbReference>
<dbReference type="AlphaFoldDB" id="A0A8C1DDA6"/>
<dbReference type="CDD" id="cd00170">
    <property type="entry name" value="SEC14"/>
    <property type="match status" value="1"/>
</dbReference>
<dbReference type="GO" id="GO:0005829">
    <property type="term" value="C:cytosol"/>
    <property type="evidence" value="ECO:0007669"/>
    <property type="project" value="TreeGrafter"/>
</dbReference>
<feature type="domain" description="GOLD" evidence="2">
    <location>
        <begin position="524"/>
        <end position="677"/>
    </location>
</feature>
<dbReference type="InterPro" id="IPR036273">
    <property type="entry name" value="CRAL/TRIO_N_dom_sf"/>
</dbReference>
<feature type="domain" description="PRELI/MSF1" evidence="3">
    <location>
        <begin position="3"/>
        <end position="175"/>
    </location>
</feature>
<reference evidence="4" key="1">
    <citation type="submission" date="2025-08" db="UniProtKB">
        <authorList>
            <consortium name="Ensembl"/>
        </authorList>
    </citation>
    <scope>IDENTIFICATION</scope>
</reference>
<dbReference type="InterPro" id="IPR009038">
    <property type="entry name" value="GOLD_dom"/>
</dbReference>
<reference evidence="4" key="2">
    <citation type="submission" date="2025-09" db="UniProtKB">
        <authorList>
            <consortium name="Ensembl"/>
        </authorList>
    </citation>
    <scope>IDENTIFICATION</scope>
</reference>
<dbReference type="PANTHER" id="PTHR23324">
    <property type="entry name" value="SEC14 RELATED PROTEIN"/>
    <property type="match status" value="1"/>
</dbReference>
<keyword evidence="5" id="KW-1185">Reference proteome</keyword>
<evidence type="ECO:0000259" key="1">
    <source>
        <dbReference type="PROSITE" id="PS50191"/>
    </source>
</evidence>
<feature type="domain" description="CRAL-TRIO" evidence="1">
    <location>
        <begin position="322"/>
        <end position="498"/>
    </location>
</feature>
<dbReference type="PANTHER" id="PTHR23324:SF51">
    <property type="entry name" value="SEC14-LIKE PROTEIN 1"/>
    <property type="match status" value="1"/>
</dbReference>
<dbReference type="SUPFAM" id="SSF52087">
    <property type="entry name" value="CRAL/TRIO domain"/>
    <property type="match status" value="1"/>
</dbReference>
<dbReference type="SMART" id="SM01100">
    <property type="entry name" value="CRAL_TRIO_N"/>
    <property type="match status" value="1"/>
</dbReference>
<accession>A0A8C1DDA6</accession>
<evidence type="ECO:0000313" key="4">
    <source>
        <dbReference type="Ensembl" id="ENSCCRP00000060244.2"/>
    </source>
</evidence>
<dbReference type="PROSITE" id="PS50191">
    <property type="entry name" value="CRAL_TRIO"/>
    <property type="match status" value="1"/>
</dbReference>
<dbReference type="InterPro" id="IPR051064">
    <property type="entry name" value="SEC14/CRAL-TRIO_domain"/>
</dbReference>
<dbReference type="OMA" id="VEKALIC"/>
<organism evidence="4 5">
    <name type="scientific">Cyprinus carpio carpio</name>
    <dbReference type="NCBI Taxonomy" id="630221"/>
    <lineage>
        <taxon>Eukaryota</taxon>
        <taxon>Metazoa</taxon>
        <taxon>Chordata</taxon>
        <taxon>Craniata</taxon>
        <taxon>Vertebrata</taxon>
        <taxon>Euteleostomi</taxon>
        <taxon>Actinopterygii</taxon>
        <taxon>Neopterygii</taxon>
        <taxon>Teleostei</taxon>
        <taxon>Ostariophysi</taxon>
        <taxon>Cypriniformes</taxon>
        <taxon>Cyprinidae</taxon>
        <taxon>Cyprininae</taxon>
        <taxon>Cyprinus</taxon>
    </lineage>
</organism>
<dbReference type="Gene3D" id="3.40.525.10">
    <property type="entry name" value="CRAL-TRIO lipid binding domain"/>
    <property type="match status" value="1"/>
</dbReference>
<dbReference type="SUPFAM" id="SSF46938">
    <property type="entry name" value="CRAL/TRIO N-terminal domain"/>
    <property type="match status" value="1"/>
</dbReference>
<dbReference type="Gene3D" id="2.60.120.680">
    <property type="entry name" value="GOLD domain"/>
    <property type="match status" value="1"/>
</dbReference>
<evidence type="ECO:0000259" key="3">
    <source>
        <dbReference type="PROSITE" id="PS50904"/>
    </source>
</evidence>
<dbReference type="Ensembl" id="ENSCCRT00000065346.2">
    <property type="protein sequence ID" value="ENSCCRP00000060244.2"/>
    <property type="gene ID" value="ENSCCRG00000032266.2"/>
</dbReference>
<dbReference type="Proteomes" id="UP001108240">
    <property type="component" value="Unplaced"/>
</dbReference>
<protein>
    <submittedName>
        <fullName evidence="4">SEC14-like protein 1</fullName>
    </submittedName>
</protein>
<name>A0A8C1DDA6_CYPCA</name>
<dbReference type="InterPro" id="IPR011074">
    <property type="entry name" value="CRAL/TRIO_N_dom"/>
</dbReference>
<dbReference type="GO" id="GO:0039536">
    <property type="term" value="P:negative regulation of RIG-I signaling pathway"/>
    <property type="evidence" value="ECO:0007669"/>
    <property type="project" value="TreeGrafter"/>
</dbReference>
<dbReference type="InterPro" id="IPR036865">
    <property type="entry name" value="CRAL-TRIO_dom_sf"/>
</dbReference>
<evidence type="ECO:0000313" key="5">
    <source>
        <dbReference type="Proteomes" id="UP001108240"/>
    </source>
</evidence>
<dbReference type="SMART" id="SM00516">
    <property type="entry name" value="SEC14"/>
    <property type="match status" value="1"/>
</dbReference>
<dbReference type="InterPro" id="IPR006797">
    <property type="entry name" value="PRELI/MSF1_dom"/>
</dbReference>
<dbReference type="PROSITE" id="PS50866">
    <property type="entry name" value="GOLD"/>
    <property type="match status" value="1"/>
</dbReference>
<dbReference type="InterPro" id="IPR036598">
    <property type="entry name" value="GOLD_dom_sf"/>
</dbReference>
<proteinExistence type="predicted"/>
<dbReference type="GO" id="GO:0039552">
    <property type="term" value="F:RIG-I binding"/>
    <property type="evidence" value="ECO:0007669"/>
    <property type="project" value="TreeGrafter"/>
</dbReference>
<evidence type="ECO:0000259" key="2">
    <source>
        <dbReference type="PROSITE" id="PS50866"/>
    </source>
</evidence>
<sequence>MVQKYQSPVRVYKYPFELIMAAYEKRFPNCPLIPMFVNSVIISECHSEDGASQVIERRCTVDVEAPRLLKRIAGVEYMYFIQKNSLNRRERTLHIEAYNESFSSRVNVYEHCCYTVHPENEDWTCFEQSASMDIKSFFGFESTAEKIAMKQYATSIKKGKEIIEFHLKQLEEEGITHVPRWAPPPAPTPSHALPVSSARAIPACSSRAHPGSTDVLPGSPDGEMNHSAHYVELPCCLPPFKLDADYISRYLGKLTPFQESCLIRLRQWLQETHKGKIPKDQHVLRFLRSRDFNLEKAKEALCQTLTWRKQHQIDFLLDTWQCPQLLQDYYTGGWHHHDKDGRPLYILRLGQMDTKGLVRVLGEETLLRHVLSINEEGLRHCEENTKIFGKPISCWTCLVDLEGLNMRHLWRPGIKALLRMIELVGANYPETLGRLLILRAPRVFPVLWTLVSPFIDENTRKKFLIYAGNDYQGPGGLVDYINRDFIPDFLGGDALCDVPEAGLVPKSLYRTAEELENEELKLWSETIYKSASVLKGAPHEVLIEITEVSSVITWDFDVCKGDVIFNIYHSRRAPQPVKRDGLSAHNLACPAGNNVQLIDRSWMLGQDYSMVETALSCREGESVQGSHVTRWPGFYILQWRLYSSPSCTSSSRPRVDDVLASLQVSSHKCRVMYFTEVLRSTDFRGSMSSLESSHSAFSLLSAATSSSNQSQTESSISR</sequence>
<dbReference type="Pfam" id="PF04707">
    <property type="entry name" value="PRELI"/>
    <property type="match status" value="1"/>
</dbReference>
<dbReference type="PROSITE" id="PS50904">
    <property type="entry name" value="PRELI_MSF1"/>
    <property type="match status" value="1"/>
</dbReference>
<dbReference type="FunFam" id="3.40.525.10:FF:000006">
    <property type="entry name" value="SEC14-like lipid binding 1"/>
    <property type="match status" value="1"/>
</dbReference>